<evidence type="ECO:0000256" key="1">
    <source>
        <dbReference type="ARBA" id="ARBA00010211"/>
    </source>
</evidence>
<dbReference type="STRING" id="157733.AB986_03170"/>
<dbReference type="InterPro" id="IPR011234">
    <property type="entry name" value="Fumarylacetoacetase-like_C"/>
</dbReference>
<accession>A0A0J6CYV0</accession>
<dbReference type="InterPro" id="IPR051121">
    <property type="entry name" value="FAH"/>
</dbReference>
<keyword evidence="2" id="KW-0479">Metal-binding</keyword>
<feature type="domain" description="Rv2993c-like N-terminal" evidence="4">
    <location>
        <begin position="1"/>
        <end position="50"/>
    </location>
</feature>
<dbReference type="PANTHER" id="PTHR42796">
    <property type="entry name" value="FUMARYLACETOACETATE HYDROLASE DOMAIN-CONTAINING PROTEIN 2A-RELATED"/>
    <property type="match status" value="1"/>
</dbReference>
<evidence type="ECO:0000259" key="4">
    <source>
        <dbReference type="Pfam" id="PF10370"/>
    </source>
</evidence>
<evidence type="ECO:0000256" key="2">
    <source>
        <dbReference type="ARBA" id="ARBA00022723"/>
    </source>
</evidence>
<feature type="domain" description="Fumarylacetoacetase-like C-terminal" evidence="3">
    <location>
        <begin position="56"/>
        <end position="249"/>
    </location>
</feature>
<dbReference type="InterPro" id="IPR036663">
    <property type="entry name" value="Fumarylacetoacetase_C_sf"/>
</dbReference>
<dbReference type="InterPro" id="IPR018833">
    <property type="entry name" value="Rv2993c-like_N"/>
</dbReference>
<keyword evidence="5" id="KW-0456">Lyase</keyword>
<dbReference type="GO" id="GO:0044281">
    <property type="term" value="P:small molecule metabolic process"/>
    <property type="evidence" value="ECO:0007669"/>
    <property type="project" value="UniProtKB-ARBA"/>
</dbReference>
<reference evidence="5" key="1">
    <citation type="submission" date="2015-06" db="EMBL/GenBank/DDBJ databases">
        <authorList>
            <person name="Liu B."/>
            <person name="Wang J."/>
            <person name="Zhu Y."/>
            <person name="Liu G."/>
            <person name="Chen Q."/>
            <person name="Zheng C."/>
            <person name="Che J."/>
            <person name="Ge C."/>
            <person name="Shi H."/>
            <person name="Pan Z."/>
            <person name="Liu X."/>
        </authorList>
    </citation>
    <scope>NUCLEOTIDE SEQUENCE [LARGE SCALE GENOMIC DNA]</scope>
    <source>
        <strain evidence="5">DSM 16346</strain>
    </source>
</reference>
<dbReference type="Proteomes" id="UP000035996">
    <property type="component" value="Unassembled WGS sequence"/>
</dbReference>
<name>A0A0J6CYV0_9BACL</name>
<dbReference type="PATRIC" id="fig|157733.3.peg.2848"/>
<dbReference type="SUPFAM" id="SSF56529">
    <property type="entry name" value="FAH"/>
    <property type="match status" value="1"/>
</dbReference>
<dbReference type="RefSeq" id="WP_048309436.1">
    <property type="nucleotide sequence ID" value="NZ_CP119526.1"/>
</dbReference>
<dbReference type="PANTHER" id="PTHR42796:SF4">
    <property type="entry name" value="FUMARYLACETOACETATE HYDROLASE DOMAIN-CONTAINING PROTEIN 2A"/>
    <property type="match status" value="1"/>
</dbReference>
<protein>
    <submittedName>
        <fullName evidence="5">Ureidoglycolate lyase</fullName>
    </submittedName>
</protein>
<dbReference type="AlphaFoldDB" id="A0A0J6CYV0"/>
<evidence type="ECO:0000259" key="3">
    <source>
        <dbReference type="Pfam" id="PF01557"/>
    </source>
</evidence>
<evidence type="ECO:0000313" key="5">
    <source>
        <dbReference type="EMBL" id="KMM38325.1"/>
    </source>
</evidence>
<dbReference type="Pfam" id="PF01557">
    <property type="entry name" value="FAA_hydrolase"/>
    <property type="match status" value="1"/>
</dbReference>
<keyword evidence="6" id="KW-1185">Reference proteome</keyword>
<comment type="similarity">
    <text evidence="1">Belongs to the FAH family.</text>
</comment>
<dbReference type="EMBL" id="LELK01000001">
    <property type="protein sequence ID" value="KMM38325.1"/>
    <property type="molecule type" value="Genomic_DNA"/>
</dbReference>
<dbReference type="Pfam" id="PF10370">
    <property type="entry name" value="Rv2993c-like_N"/>
    <property type="match status" value="1"/>
</dbReference>
<dbReference type="GO" id="GO:0016829">
    <property type="term" value="F:lyase activity"/>
    <property type="evidence" value="ECO:0007669"/>
    <property type="project" value="UniProtKB-KW"/>
</dbReference>
<organism evidence="5 6">
    <name type="scientific">Guptibacillus hwajinpoensis</name>
    <dbReference type="NCBI Taxonomy" id="208199"/>
    <lineage>
        <taxon>Bacteria</taxon>
        <taxon>Bacillati</taxon>
        <taxon>Bacillota</taxon>
        <taxon>Bacilli</taxon>
        <taxon>Bacillales</taxon>
        <taxon>Guptibacillaceae</taxon>
        <taxon>Guptibacillus</taxon>
    </lineage>
</organism>
<comment type="caution">
    <text evidence="5">The sequence shown here is derived from an EMBL/GenBank/DDBJ whole genome shotgun (WGS) entry which is preliminary data.</text>
</comment>
<evidence type="ECO:0000313" key="6">
    <source>
        <dbReference type="Proteomes" id="UP000035996"/>
    </source>
</evidence>
<dbReference type="Gene3D" id="3.90.850.10">
    <property type="entry name" value="Fumarylacetoacetase-like, C-terminal domain"/>
    <property type="match status" value="1"/>
</dbReference>
<dbReference type="GO" id="GO:0046872">
    <property type="term" value="F:metal ion binding"/>
    <property type="evidence" value="ECO:0007669"/>
    <property type="project" value="UniProtKB-KW"/>
</dbReference>
<dbReference type="OrthoDB" id="9805307at2"/>
<gene>
    <name evidence="5" type="ORF">AB986_03170</name>
</gene>
<sequence>MKFGRFTFDNHIYNGVIEEEIINIIEGNPMSDWSYTNSKVSINDVEFLAPITPKNVIGIGANYVKDKESLPNEIPEMPVFFLKPSTSVIGPNEPVVIPDQLEEVKFESELAIVIGKEAKHIQKENALEYVFGYTVGNDVTAPQFFHNDGHWTLGKSFDTFTPLGPTIETELDPYNVHVTATVNGVEKQNSPTEWMIVPIKEMIAYLSTVMTLHPGDVILTGSPIGAHFVGTDDVITCSIKEIGSLTNTFSRKSTHISVTQQ</sequence>
<proteinExistence type="inferred from homology"/>